<dbReference type="SUPFAM" id="SSF81383">
    <property type="entry name" value="F-box domain"/>
    <property type="match status" value="1"/>
</dbReference>
<feature type="region of interest" description="Disordered" evidence="1">
    <location>
        <begin position="122"/>
        <end position="182"/>
    </location>
</feature>
<feature type="compositionally biased region" description="Low complexity" evidence="1">
    <location>
        <begin position="144"/>
        <end position="155"/>
    </location>
</feature>
<dbReference type="Pfam" id="PF00646">
    <property type="entry name" value="F-box"/>
    <property type="match status" value="1"/>
</dbReference>
<evidence type="ECO:0000256" key="1">
    <source>
        <dbReference type="SAM" id="MobiDB-lite"/>
    </source>
</evidence>
<dbReference type="InterPro" id="IPR055411">
    <property type="entry name" value="LRR_FXL15/At3g58940/PEG3-like"/>
</dbReference>
<dbReference type="Proteomes" id="UP001497457">
    <property type="component" value="Chromosome 34rd"/>
</dbReference>
<dbReference type="PANTHER" id="PTHR31900">
    <property type="entry name" value="F-BOX/RNI SUPERFAMILY PROTEIN-RELATED"/>
    <property type="match status" value="1"/>
</dbReference>
<dbReference type="InterPro" id="IPR032675">
    <property type="entry name" value="LRR_dom_sf"/>
</dbReference>
<proteinExistence type="predicted"/>
<dbReference type="InterPro" id="IPR036047">
    <property type="entry name" value="F-box-like_dom_sf"/>
</dbReference>
<keyword evidence="4" id="KW-1185">Reference proteome</keyword>
<dbReference type="SUPFAM" id="SSF52047">
    <property type="entry name" value="RNI-like"/>
    <property type="match status" value="1"/>
</dbReference>
<dbReference type="PROSITE" id="PS50181">
    <property type="entry name" value="FBOX"/>
    <property type="match status" value="1"/>
</dbReference>
<dbReference type="InterPro" id="IPR050232">
    <property type="entry name" value="FBL13/AtMIF1-like"/>
</dbReference>
<dbReference type="PANTHER" id="PTHR31900:SF30">
    <property type="entry name" value="SUPERFAMILY PROTEIN, PUTATIVE-RELATED"/>
    <property type="match status" value="1"/>
</dbReference>
<evidence type="ECO:0000313" key="4">
    <source>
        <dbReference type="Proteomes" id="UP001497457"/>
    </source>
</evidence>
<evidence type="ECO:0000313" key="3">
    <source>
        <dbReference type="EMBL" id="CAL5043586.1"/>
    </source>
</evidence>
<evidence type="ECO:0000259" key="2">
    <source>
        <dbReference type="PROSITE" id="PS50181"/>
    </source>
</evidence>
<sequence length="525" mass="57251">MAAGAQEDRLSDLPDGVLGHVLSFLSVKEAARAAVLSRRYHHASSSVQTLSLVQEETSSSISTGTSSDDFRYEYDKQEQRRNAEFVALADAAFSCRRRGAGGGADPGLRAFRVVTWTAGSPRRRATAAAPPWKRSRSTRARVESAASAPANAPLLDKTVRDRRPKELKDESDGEDGDDFSDPWTRDRAYRVPRWLFSSTSAAALRTLRLGSCFLDLPRDDAALHLPSVETLALTCVLDSGRDIQRLLSACGRLADLTLDSCRRVRALDVLGKRLRRLALRCCHGARLAVDASALRALEYKGPVPGEHVLSFAGGGSAPPVLSSCDIEFCGKAAAASSETELADMARFLGQFTAAKWLRLGATSMGASIDKMRKPSSLVPLPRVRRLELMGTLSSTTGAASAMAAVTRILEQTPNLEALTLLILPDVDERPRCRDEGICDPKVGLDVPGVVPPVIPCLRDRVREMNVVHYQGRVEQRALLKVLLRAATALEKLYVAFPPGKFEVQAMLMREIESWVMYRPVTVVFV</sequence>
<dbReference type="Pfam" id="PF24758">
    <property type="entry name" value="LRR_At5g56370"/>
    <property type="match status" value="1"/>
</dbReference>
<dbReference type="InterPro" id="IPR001810">
    <property type="entry name" value="F-box_dom"/>
</dbReference>
<feature type="region of interest" description="Disordered" evidence="1">
    <location>
        <begin position="47"/>
        <end position="70"/>
    </location>
</feature>
<feature type="compositionally biased region" description="Polar residues" evidence="1">
    <location>
        <begin position="47"/>
        <end position="56"/>
    </location>
</feature>
<reference evidence="4" key="1">
    <citation type="submission" date="2024-06" db="EMBL/GenBank/DDBJ databases">
        <authorList>
            <person name="Ryan C."/>
        </authorList>
    </citation>
    <scope>NUCLEOTIDE SEQUENCE [LARGE SCALE GENOMIC DNA]</scope>
</reference>
<dbReference type="Gene3D" id="3.80.10.10">
    <property type="entry name" value="Ribonuclease Inhibitor"/>
    <property type="match status" value="1"/>
</dbReference>
<reference evidence="3 4" key="2">
    <citation type="submission" date="2024-10" db="EMBL/GenBank/DDBJ databases">
        <authorList>
            <person name="Ryan C."/>
        </authorList>
    </citation>
    <scope>NUCLEOTIDE SEQUENCE [LARGE SCALE GENOMIC DNA]</scope>
</reference>
<dbReference type="Gene3D" id="1.20.1280.50">
    <property type="match status" value="1"/>
</dbReference>
<name>A0ABC9DQB6_9POAL</name>
<accession>A0ABC9DQB6</accession>
<feature type="compositionally biased region" description="Basic and acidic residues" evidence="1">
    <location>
        <begin position="157"/>
        <end position="170"/>
    </location>
</feature>
<feature type="compositionally biased region" description="Acidic residues" evidence="1">
    <location>
        <begin position="171"/>
        <end position="180"/>
    </location>
</feature>
<dbReference type="AlphaFoldDB" id="A0ABC9DQB6"/>
<feature type="compositionally biased region" description="Low complexity" evidence="1">
    <location>
        <begin position="57"/>
        <end position="67"/>
    </location>
</feature>
<organism evidence="3 4">
    <name type="scientific">Urochloa decumbens</name>
    <dbReference type="NCBI Taxonomy" id="240449"/>
    <lineage>
        <taxon>Eukaryota</taxon>
        <taxon>Viridiplantae</taxon>
        <taxon>Streptophyta</taxon>
        <taxon>Embryophyta</taxon>
        <taxon>Tracheophyta</taxon>
        <taxon>Spermatophyta</taxon>
        <taxon>Magnoliopsida</taxon>
        <taxon>Liliopsida</taxon>
        <taxon>Poales</taxon>
        <taxon>Poaceae</taxon>
        <taxon>PACMAD clade</taxon>
        <taxon>Panicoideae</taxon>
        <taxon>Panicodae</taxon>
        <taxon>Paniceae</taxon>
        <taxon>Melinidinae</taxon>
        <taxon>Urochloa</taxon>
    </lineage>
</organism>
<protein>
    <recommendedName>
        <fullName evidence="2">F-box domain-containing protein</fullName>
    </recommendedName>
</protein>
<feature type="domain" description="F-box" evidence="2">
    <location>
        <begin position="7"/>
        <end position="53"/>
    </location>
</feature>
<dbReference type="EMBL" id="OZ075144">
    <property type="protein sequence ID" value="CAL5043586.1"/>
    <property type="molecule type" value="Genomic_DNA"/>
</dbReference>
<gene>
    <name evidence="3" type="ORF">URODEC1_LOCUS87799</name>
</gene>